<dbReference type="EMBL" id="JAHRIN010080369">
    <property type="protein sequence ID" value="MEQ2219668.1"/>
    <property type="molecule type" value="Genomic_DNA"/>
</dbReference>
<evidence type="ECO:0000256" key="2">
    <source>
        <dbReference type="ARBA" id="ARBA00023180"/>
    </source>
</evidence>
<name>A0ABV0SJD0_9TELE</name>
<dbReference type="PROSITE" id="PS51233">
    <property type="entry name" value="VWFD"/>
    <property type="match status" value="1"/>
</dbReference>
<dbReference type="Proteomes" id="UP001434883">
    <property type="component" value="Unassembled WGS sequence"/>
</dbReference>
<reference evidence="4 5" key="1">
    <citation type="submission" date="2021-06" db="EMBL/GenBank/DDBJ databases">
        <authorList>
            <person name="Palmer J.M."/>
        </authorList>
    </citation>
    <scope>NUCLEOTIDE SEQUENCE [LARGE SCALE GENOMIC DNA]</scope>
    <source>
        <strain evidence="4 5">XC_2019</strain>
        <tissue evidence="4">Muscle</tissue>
    </source>
</reference>
<accession>A0ABV0SJD0</accession>
<keyword evidence="2" id="KW-0325">Glycoprotein</keyword>
<protein>
    <recommendedName>
        <fullName evidence="3">VWFD domain-containing protein</fullName>
    </recommendedName>
</protein>
<evidence type="ECO:0000313" key="5">
    <source>
        <dbReference type="Proteomes" id="UP001434883"/>
    </source>
</evidence>
<keyword evidence="1" id="KW-1015">Disulfide bond</keyword>
<organism evidence="4 5">
    <name type="scientific">Xenoophorus captivus</name>
    <dbReference type="NCBI Taxonomy" id="1517983"/>
    <lineage>
        <taxon>Eukaryota</taxon>
        <taxon>Metazoa</taxon>
        <taxon>Chordata</taxon>
        <taxon>Craniata</taxon>
        <taxon>Vertebrata</taxon>
        <taxon>Euteleostomi</taxon>
        <taxon>Actinopterygii</taxon>
        <taxon>Neopterygii</taxon>
        <taxon>Teleostei</taxon>
        <taxon>Neoteleostei</taxon>
        <taxon>Acanthomorphata</taxon>
        <taxon>Ovalentaria</taxon>
        <taxon>Atherinomorphae</taxon>
        <taxon>Cyprinodontiformes</taxon>
        <taxon>Goodeidae</taxon>
        <taxon>Xenoophorus</taxon>
    </lineage>
</organism>
<dbReference type="PANTHER" id="PTHR11339">
    <property type="entry name" value="EXTRACELLULAR MATRIX GLYCOPROTEIN RELATED"/>
    <property type="match status" value="1"/>
</dbReference>
<feature type="domain" description="VWFD" evidence="3">
    <location>
        <begin position="9"/>
        <end position="56"/>
    </location>
</feature>
<proteinExistence type="predicted"/>
<comment type="caution">
    <text evidence="4">The sequence shown here is derived from an EMBL/GenBank/DDBJ whole genome shotgun (WGS) entry which is preliminary data.</text>
</comment>
<evidence type="ECO:0000256" key="1">
    <source>
        <dbReference type="ARBA" id="ARBA00023157"/>
    </source>
</evidence>
<evidence type="ECO:0000259" key="3">
    <source>
        <dbReference type="PROSITE" id="PS51233"/>
    </source>
</evidence>
<sequence length="56" mass="6574">QNLGFEREMTCRTWGQYNFETFDGLYFYFPGRCTYTLLKDCEETTQASIVVQVSSV</sequence>
<dbReference type="InterPro" id="IPR001846">
    <property type="entry name" value="VWF_type-D"/>
</dbReference>
<dbReference type="PANTHER" id="PTHR11339:SF228">
    <property type="entry name" value="OTOGELIN"/>
    <property type="match status" value="1"/>
</dbReference>
<evidence type="ECO:0000313" key="4">
    <source>
        <dbReference type="EMBL" id="MEQ2219668.1"/>
    </source>
</evidence>
<gene>
    <name evidence="4" type="ORF">XENOCAPTIV_021639</name>
</gene>
<dbReference type="Pfam" id="PF00094">
    <property type="entry name" value="VWD"/>
    <property type="match status" value="1"/>
</dbReference>
<dbReference type="InterPro" id="IPR050780">
    <property type="entry name" value="Mucin_vWF_Thrombospondin_sf"/>
</dbReference>
<keyword evidence="5" id="KW-1185">Reference proteome</keyword>
<feature type="non-terminal residue" evidence="4">
    <location>
        <position position="1"/>
    </location>
</feature>